<dbReference type="RefSeq" id="WP_169210748.1">
    <property type="nucleotide sequence ID" value="NZ_JAATNW010000004.1"/>
</dbReference>
<keyword evidence="2" id="KW-0677">Repeat</keyword>
<dbReference type="InterPro" id="IPR013783">
    <property type="entry name" value="Ig-like_fold"/>
</dbReference>
<dbReference type="Gene3D" id="2.130.10.130">
    <property type="entry name" value="Integrin alpha, N-terminal"/>
    <property type="match status" value="2"/>
</dbReference>
<dbReference type="InterPro" id="IPR013519">
    <property type="entry name" value="Int_alpha_beta-p"/>
</dbReference>
<dbReference type="InterPro" id="IPR013517">
    <property type="entry name" value="FG-GAP"/>
</dbReference>
<dbReference type="InterPro" id="IPR011043">
    <property type="entry name" value="Gal_Oxase/kelch_b-propeller"/>
</dbReference>
<comment type="caution">
    <text evidence="5">The sequence shown here is derived from an EMBL/GenBank/DDBJ whole genome shotgun (WGS) entry which is preliminary data.</text>
</comment>
<reference evidence="5 6" key="1">
    <citation type="submission" date="2020-03" db="EMBL/GenBank/DDBJ databases">
        <title>Alteromonas ponticola sp. nov., isolated from seawater.</title>
        <authorList>
            <person name="Yoon J.-H."/>
            <person name="Kim Y.-O."/>
        </authorList>
    </citation>
    <scope>NUCLEOTIDE SEQUENCE [LARGE SCALE GENOMIC DNA]</scope>
    <source>
        <strain evidence="5 6">MYP5</strain>
    </source>
</reference>
<evidence type="ECO:0008006" key="7">
    <source>
        <dbReference type="Google" id="ProtNLM"/>
    </source>
</evidence>
<proteinExistence type="predicted"/>
<dbReference type="EMBL" id="JAATNW010000004">
    <property type="protein sequence ID" value="NMH60200.1"/>
    <property type="molecule type" value="Genomic_DNA"/>
</dbReference>
<sequence>MDIYLMRESLPLKKVSVNLLILLIGGLLTGCGSGSDSAEPEPTYSISVNVEGFVGTGLVLQNNGQDNLEVSDNGVFLFATRLESQTDYNVTIFSLPSNPEHDCQIQNGTGTVQSSNVSDVQVVCTATPDAPQVSLSYSIKSLEVSWTSAEIVTSYNVLVDKDGEEINETDYTAVANGVATSTFSLEVPLYDYVGASFVVEACNKLGCTSSSSATVENGLKQAVGYFKASNPDEFDQFGRAIALSEDGTTLVVGAPGEDESVHDEAKDNNDLENSGAVYVFTKNQNDSWQQTAYVKAFSSGVDDNFGSAVAITEDGTVLVVGTPREDGSSNSGLEAENDLLQDAGAVYVYIKDEEGIYQLQHYLKSTESVENGQFGSQVAISEDGASLFVTSAHNIEGVGLRNTVYVYEMTDNNWSRKTVLISSNNEVNDLFGDAMDLSDDGETLVVGAPKNGAVVFDDGEMSETFYEGAAYVFSKINNEWSETALLKSANPALDSYFGDAVAIAGGASKIVVGENGGLERAGKVHVFEHDKNGWVSTSELSAPYDAESDDGFGYSVALSHDGNKMFVGAIGERYDALGVYSEKPDSNIKIQDGAVFGFEINEENFWEHTSYFKPKHTSIYSSFGYAIKFSDNGTLAVSSDTESGGGRGINSDPAEESEKRSSGAVYLY</sequence>
<dbReference type="Gene3D" id="2.60.40.10">
    <property type="entry name" value="Immunoglobulins"/>
    <property type="match status" value="1"/>
</dbReference>
<protein>
    <recommendedName>
        <fullName evidence="7">Integrin</fullName>
    </recommendedName>
</protein>
<keyword evidence="3" id="KW-0325">Glycoprotein</keyword>
<dbReference type="InterPro" id="IPR028994">
    <property type="entry name" value="Integrin_alpha_N"/>
</dbReference>
<dbReference type="SMART" id="SM00191">
    <property type="entry name" value="Int_alpha"/>
    <property type="match status" value="4"/>
</dbReference>
<name>A0ABX1R170_9ALTE</name>
<evidence type="ECO:0000256" key="1">
    <source>
        <dbReference type="ARBA" id="ARBA00022729"/>
    </source>
</evidence>
<dbReference type="Proteomes" id="UP000709336">
    <property type="component" value="Unassembled WGS sequence"/>
</dbReference>
<keyword evidence="6" id="KW-1185">Reference proteome</keyword>
<dbReference type="PANTHER" id="PTHR36220">
    <property type="entry name" value="UNNAMED PRODUCT"/>
    <property type="match status" value="1"/>
</dbReference>
<organism evidence="5 6">
    <name type="scientific">Alteromonas ponticola</name>
    <dbReference type="NCBI Taxonomy" id="2720613"/>
    <lineage>
        <taxon>Bacteria</taxon>
        <taxon>Pseudomonadati</taxon>
        <taxon>Pseudomonadota</taxon>
        <taxon>Gammaproteobacteria</taxon>
        <taxon>Alteromonadales</taxon>
        <taxon>Alteromonadaceae</taxon>
        <taxon>Alteromonas/Salinimonas group</taxon>
        <taxon>Alteromonas</taxon>
    </lineage>
</organism>
<keyword evidence="1" id="KW-0732">Signal</keyword>
<dbReference type="PANTHER" id="PTHR36220:SF1">
    <property type="entry name" value="GAMMA TUBULIN COMPLEX COMPONENT C-TERMINAL DOMAIN-CONTAINING PROTEIN"/>
    <property type="match status" value="1"/>
</dbReference>
<gene>
    <name evidence="5" type="ORF">HCJ96_09240</name>
</gene>
<dbReference type="PROSITE" id="PS51257">
    <property type="entry name" value="PROKAR_LIPOPROTEIN"/>
    <property type="match status" value="1"/>
</dbReference>
<evidence type="ECO:0000256" key="4">
    <source>
        <dbReference type="SAM" id="MobiDB-lite"/>
    </source>
</evidence>
<evidence type="ECO:0000256" key="2">
    <source>
        <dbReference type="ARBA" id="ARBA00022737"/>
    </source>
</evidence>
<dbReference type="PROSITE" id="PS51470">
    <property type="entry name" value="FG_GAP"/>
    <property type="match status" value="1"/>
</dbReference>
<dbReference type="Pfam" id="PF14312">
    <property type="entry name" value="FG-GAP_2"/>
    <property type="match status" value="3"/>
</dbReference>
<evidence type="ECO:0000256" key="3">
    <source>
        <dbReference type="ARBA" id="ARBA00023180"/>
    </source>
</evidence>
<evidence type="ECO:0000313" key="6">
    <source>
        <dbReference type="Proteomes" id="UP000709336"/>
    </source>
</evidence>
<feature type="region of interest" description="Disordered" evidence="4">
    <location>
        <begin position="638"/>
        <end position="668"/>
    </location>
</feature>
<dbReference type="SUPFAM" id="SSF50965">
    <property type="entry name" value="Galactose oxidase, central domain"/>
    <property type="match status" value="1"/>
</dbReference>
<evidence type="ECO:0000313" key="5">
    <source>
        <dbReference type="EMBL" id="NMH60200.1"/>
    </source>
</evidence>
<accession>A0ABX1R170</accession>